<keyword evidence="4" id="KW-1185">Reference proteome</keyword>
<reference evidence="3 4" key="1">
    <citation type="submission" date="2019-07" db="EMBL/GenBank/DDBJ databases">
        <title>The pathways for chlorine oxyanion respiration interact through the shared metabolite chlorate.</title>
        <authorList>
            <person name="Barnum T.P."/>
            <person name="Cheng Y."/>
            <person name="Hill K.A."/>
            <person name="Lucas L.N."/>
            <person name="Carlson H.K."/>
            <person name="Coates J.D."/>
        </authorList>
    </citation>
    <scope>NUCLEOTIDE SEQUENCE [LARGE SCALE GENOMIC DNA]</scope>
    <source>
        <strain evidence="3 4">BK-1</strain>
    </source>
</reference>
<dbReference type="InterPro" id="IPR050807">
    <property type="entry name" value="TransReg_Diox_bact_type"/>
</dbReference>
<dbReference type="GO" id="GO:0003677">
    <property type="term" value="F:DNA binding"/>
    <property type="evidence" value="ECO:0007669"/>
    <property type="project" value="UniProtKB-KW"/>
</dbReference>
<comment type="caution">
    <text evidence="3">The sequence shown here is derived from an EMBL/GenBank/DDBJ whole genome shotgun (WGS) entry which is preliminary data.</text>
</comment>
<dbReference type="Pfam" id="PF01381">
    <property type="entry name" value="HTH_3"/>
    <property type="match status" value="1"/>
</dbReference>
<dbReference type="GO" id="GO:0005829">
    <property type="term" value="C:cytosol"/>
    <property type="evidence" value="ECO:0007669"/>
    <property type="project" value="TreeGrafter"/>
</dbReference>
<evidence type="ECO:0000313" key="3">
    <source>
        <dbReference type="EMBL" id="TVO69692.1"/>
    </source>
</evidence>
<evidence type="ECO:0000313" key="4">
    <source>
        <dbReference type="Proteomes" id="UP000316649"/>
    </source>
</evidence>
<dbReference type="SMART" id="SM00530">
    <property type="entry name" value="HTH_XRE"/>
    <property type="match status" value="1"/>
</dbReference>
<organism evidence="3 4">
    <name type="scientific">Sedimenticola selenatireducens</name>
    <dbReference type="NCBI Taxonomy" id="191960"/>
    <lineage>
        <taxon>Bacteria</taxon>
        <taxon>Pseudomonadati</taxon>
        <taxon>Pseudomonadota</taxon>
        <taxon>Gammaproteobacteria</taxon>
        <taxon>Chromatiales</taxon>
        <taxon>Sedimenticolaceae</taxon>
        <taxon>Sedimenticola</taxon>
    </lineage>
</organism>
<dbReference type="Proteomes" id="UP000316649">
    <property type="component" value="Unassembled WGS sequence"/>
</dbReference>
<dbReference type="AlphaFoldDB" id="A0A557RX22"/>
<dbReference type="CDD" id="cd00093">
    <property type="entry name" value="HTH_XRE"/>
    <property type="match status" value="1"/>
</dbReference>
<keyword evidence="1" id="KW-0238">DNA-binding</keyword>
<accession>A0A557RX22</accession>
<dbReference type="PANTHER" id="PTHR46797:SF1">
    <property type="entry name" value="METHYLPHOSPHONATE SYNTHASE"/>
    <property type="match status" value="1"/>
</dbReference>
<dbReference type="EMBL" id="VMNH01000030">
    <property type="protein sequence ID" value="TVO69692.1"/>
    <property type="molecule type" value="Genomic_DNA"/>
</dbReference>
<dbReference type="Gene3D" id="1.10.260.40">
    <property type="entry name" value="lambda repressor-like DNA-binding domains"/>
    <property type="match status" value="1"/>
</dbReference>
<protein>
    <submittedName>
        <fullName evidence="3">Helix-turn-helix transcriptional regulator</fullName>
    </submittedName>
</protein>
<gene>
    <name evidence="3" type="ORF">FHP88_17695</name>
</gene>
<name>A0A557RX22_9GAMM</name>
<proteinExistence type="predicted"/>
<evidence type="ECO:0000259" key="2">
    <source>
        <dbReference type="PROSITE" id="PS50943"/>
    </source>
</evidence>
<dbReference type="SUPFAM" id="SSF47413">
    <property type="entry name" value="lambda repressor-like DNA-binding domains"/>
    <property type="match status" value="1"/>
</dbReference>
<dbReference type="GO" id="GO:0003700">
    <property type="term" value="F:DNA-binding transcription factor activity"/>
    <property type="evidence" value="ECO:0007669"/>
    <property type="project" value="TreeGrafter"/>
</dbReference>
<dbReference type="PROSITE" id="PS50943">
    <property type="entry name" value="HTH_CROC1"/>
    <property type="match status" value="1"/>
</dbReference>
<dbReference type="InterPro" id="IPR010982">
    <property type="entry name" value="Lambda_DNA-bd_dom_sf"/>
</dbReference>
<dbReference type="PANTHER" id="PTHR46797">
    <property type="entry name" value="HTH-TYPE TRANSCRIPTIONAL REGULATOR"/>
    <property type="match status" value="1"/>
</dbReference>
<evidence type="ECO:0000256" key="1">
    <source>
        <dbReference type="ARBA" id="ARBA00023125"/>
    </source>
</evidence>
<dbReference type="InterPro" id="IPR001387">
    <property type="entry name" value="Cro/C1-type_HTH"/>
</dbReference>
<dbReference type="OrthoDB" id="9800901at2"/>
<sequence length="74" mass="8305">MTMSETRDVLAQNIRRLRKIKGMQVNQLAEASGLSRSFVGMVEHSKVNISIDKIEAIAKVLGVEVYVLFVTQQK</sequence>
<feature type="domain" description="HTH cro/C1-type" evidence="2">
    <location>
        <begin position="14"/>
        <end position="68"/>
    </location>
</feature>